<keyword evidence="7" id="KW-0808">Transferase</keyword>
<comment type="catalytic activity">
    <reaction evidence="16">
        <text>L-seryl-[protein] + GDP-beta-L-fucose = 3-O-(alpha-L-fucosyl)-L-seryl-[protein] + GDP + H(+)</text>
        <dbReference type="Rhea" id="RHEA:63644"/>
        <dbReference type="Rhea" id="RHEA-COMP:9863"/>
        <dbReference type="Rhea" id="RHEA-COMP:17914"/>
        <dbReference type="ChEBI" id="CHEBI:15378"/>
        <dbReference type="ChEBI" id="CHEBI:29999"/>
        <dbReference type="ChEBI" id="CHEBI:57273"/>
        <dbReference type="ChEBI" id="CHEBI:58189"/>
        <dbReference type="ChEBI" id="CHEBI:189632"/>
        <dbReference type="EC" id="2.4.1.221"/>
    </reaction>
    <physiologicalReaction direction="left-to-right" evidence="16">
        <dbReference type="Rhea" id="RHEA:63645"/>
    </physiologicalReaction>
</comment>
<dbReference type="CDD" id="cd11302">
    <property type="entry name" value="O-FucT-1"/>
    <property type="match status" value="1"/>
</dbReference>
<keyword evidence="10" id="KW-1015">Disulfide bond</keyword>
<evidence type="ECO:0000256" key="2">
    <source>
        <dbReference type="ARBA" id="ARBA00004922"/>
    </source>
</evidence>
<evidence type="ECO:0000256" key="4">
    <source>
        <dbReference type="ARBA" id="ARBA00012196"/>
    </source>
</evidence>
<dbReference type="GO" id="GO:0005783">
    <property type="term" value="C:endoplasmic reticulum"/>
    <property type="evidence" value="ECO:0007669"/>
    <property type="project" value="UniProtKB-SubCell"/>
</dbReference>
<dbReference type="Gene3D" id="3.40.50.11350">
    <property type="match status" value="1"/>
</dbReference>
<sequence>MCAMAPDGVLRALAFFVSLATICGDKPRVDRKGYILYCPCMGRFGNQADHFLGALAFSRALDRTLALPPWVEYRPGEPKSVQVPFNTYFKVELLTKYHRVITMEQFMKDLAPTVWPPGNRTVFCYQPRASGQGCQAKEGNPFGPFWDTFGVDFHVSEFYAPLQYDIHYRDMARKWKEKYPSDKYPVLAFVGAPATFPVQQENLALQSYLVWSDAVLNKARHFIRTSLRVPFIGIHLRNGIDWVRACDHLESSPLLFSAPQCVGYMGERGLLPALACLPTAEVVTQQVVRVVRALRAHSVFVATDNDAMLDQLNRALEPLQAVAVQREPSDPHVDLAILGLANHFVGNCVSSFTAFVKRHLSASTKNYDGLASKKGAGGLHCDVVCTEKQSKSATRSPEVTLGPLHQKMSTELVQHSYVLGVSEATTKVNVCTYYLVSNVLATRFLR</sequence>
<dbReference type="PANTHER" id="PTHR21420:SF10">
    <property type="entry name" value="GDP-FUCOSE PROTEIN O-FUCOSYLTRANSFERASE 1"/>
    <property type="match status" value="1"/>
</dbReference>
<comment type="catalytic activity">
    <reaction evidence="15">
        <text>L-threonyl-[protein] + GDP-beta-L-fucose = 3-O-(alpha-L-fucosyl)-L-threonyl-[protein] + GDP + H(+)</text>
        <dbReference type="Rhea" id="RHEA:70491"/>
        <dbReference type="Rhea" id="RHEA-COMP:11060"/>
        <dbReference type="Rhea" id="RHEA-COMP:17915"/>
        <dbReference type="ChEBI" id="CHEBI:15378"/>
        <dbReference type="ChEBI" id="CHEBI:30013"/>
        <dbReference type="ChEBI" id="CHEBI:57273"/>
        <dbReference type="ChEBI" id="CHEBI:58189"/>
        <dbReference type="ChEBI" id="CHEBI:189631"/>
        <dbReference type="EC" id="2.4.1.221"/>
    </reaction>
    <physiologicalReaction direction="left-to-right" evidence="15">
        <dbReference type="Rhea" id="RHEA:70492"/>
    </physiologicalReaction>
</comment>
<comment type="caution">
    <text evidence="18">The sequence shown here is derived from an EMBL/GenBank/DDBJ whole genome shotgun (WGS) entry which is preliminary data.</text>
</comment>
<comment type="subcellular location">
    <subcellularLocation>
        <location evidence="1">Endoplasmic reticulum</location>
    </subcellularLocation>
</comment>
<evidence type="ECO:0000256" key="17">
    <source>
        <dbReference type="SAM" id="SignalP"/>
    </source>
</evidence>
<reference evidence="18 19" key="1">
    <citation type="journal article" date="2023" name="Arcadia Sci">
        <title>De novo assembly of a long-read Amblyomma americanum tick genome.</title>
        <authorList>
            <person name="Chou S."/>
            <person name="Poskanzer K.E."/>
            <person name="Rollins M."/>
            <person name="Thuy-Boun P.S."/>
        </authorList>
    </citation>
    <scope>NUCLEOTIDE SEQUENCE [LARGE SCALE GENOMIC DNA]</scope>
    <source>
        <strain evidence="18">F_SG_1</strain>
        <tissue evidence="18">Salivary glands</tissue>
    </source>
</reference>
<dbReference type="InterPro" id="IPR039922">
    <property type="entry name" value="POFUT1"/>
</dbReference>
<gene>
    <name evidence="18" type="ORF">V5799_005869</name>
</gene>
<dbReference type="GO" id="GO:0006004">
    <property type="term" value="P:fucose metabolic process"/>
    <property type="evidence" value="ECO:0007669"/>
    <property type="project" value="UniProtKB-KW"/>
</dbReference>
<evidence type="ECO:0000256" key="1">
    <source>
        <dbReference type="ARBA" id="ARBA00004240"/>
    </source>
</evidence>
<keyword evidence="19" id="KW-1185">Reference proteome</keyword>
<keyword evidence="13" id="KW-0119">Carbohydrate metabolism</keyword>
<evidence type="ECO:0000256" key="7">
    <source>
        <dbReference type="ARBA" id="ARBA00022679"/>
    </source>
</evidence>
<dbReference type="GO" id="GO:0046922">
    <property type="term" value="F:peptide-O-fucosyltransferase activity"/>
    <property type="evidence" value="ECO:0007669"/>
    <property type="project" value="UniProtKB-EC"/>
</dbReference>
<evidence type="ECO:0000256" key="13">
    <source>
        <dbReference type="ARBA" id="ARBA00023277"/>
    </source>
</evidence>
<dbReference type="AlphaFoldDB" id="A0AAQ4DY08"/>
<feature type="signal peptide" evidence="17">
    <location>
        <begin position="1"/>
        <end position="24"/>
    </location>
</feature>
<keyword evidence="12" id="KW-0294">Fucose metabolism</keyword>
<evidence type="ECO:0000256" key="5">
    <source>
        <dbReference type="ARBA" id="ARBA00021745"/>
    </source>
</evidence>
<evidence type="ECO:0000256" key="14">
    <source>
        <dbReference type="ARBA" id="ARBA00033080"/>
    </source>
</evidence>
<evidence type="ECO:0000313" key="18">
    <source>
        <dbReference type="EMBL" id="KAK8767348.1"/>
    </source>
</evidence>
<evidence type="ECO:0000256" key="11">
    <source>
        <dbReference type="ARBA" id="ARBA00023180"/>
    </source>
</evidence>
<evidence type="ECO:0000256" key="12">
    <source>
        <dbReference type="ARBA" id="ARBA00023253"/>
    </source>
</evidence>
<dbReference type="EMBL" id="JARKHS020025555">
    <property type="protein sequence ID" value="KAK8767348.1"/>
    <property type="molecule type" value="Genomic_DNA"/>
</dbReference>
<keyword evidence="17" id="KW-0732">Signal</keyword>
<keyword evidence="8" id="KW-0256">Endoplasmic reticulum</keyword>
<keyword evidence="6" id="KW-0328">Glycosyltransferase</keyword>
<dbReference type="EC" id="2.4.1.221" evidence="4"/>
<comment type="similarity">
    <text evidence="3">Belongs to the glycosyltransferase 65 family.</text>
</comment>
<proteinExistence type="inferred from homology"/>
<dbReference type="PANTHER" id="PTHR21420">
    <property type="entry name" value="GDP-FUCOSE PROTEIN O-FUCOSYLTRANSFERASE 1"/>
    <property type="match status" value="1"/>
</dbReference>
<evidence type="ECO:0000256" key="6">
    <source>
        <dbReference type="ARBA" id="ARBA00022676"/>
    </source>
</evidence>
<evidence type="ECO:0000256" key="9">
    <source>
        <dbReference type="ARBA" id="ARBA00022976"/>
    </source>
</evidence>
<comment type="pathway">
    <text evidence="2">Protein modification; protein glycosylation.</text>
</comment>
<dbReference type="InterPro" id="IPR019378">
    <property type="entry name" value="GDP-Fuc_O-FucTrfase"/>
</dbReference>
<accession>A0AAQ4DY08</accession>
<keyword evidence="9" id="KW-0914">Notch signaling pathway</keyword>
<feature type="chain" id="PRO_5042818975" description="GDP-fucose protein O-fucosyltransferase 1" evidence="17">
    <location>
        <begin position="25"/>
        <end position="446"/>
    </location>
</feature>
<dbReference type="GO" id="GO:0007219">
    <property type="term" value="P:Notch signaling pathway"/>
    <property type="evidence" value="ECO:0007669"/>
    <property type="project" value="UniProtKB-KW"/>
</dbReference>
<evidence type="ECO:0000313" key="19">
    <source>
        <dbReference type="Proteomes" id="UP001321473"/>
    </source>
</evidence>
<protein>
    <recommendedName>
        <fullName evidence="5">GDP-fucose protein O-fucosyltransferase 1</fullName>
        <ecNumber evidence="4">2.4.1.221</ecNumber>
    </recommendedName>
    <alternativeName>
        <fullName evidence="14">Peptide-O-fucosyltransferase 1</fullName>
    </alternativeName>
</protein>
<dbReference type="Gene3D" id="3.40.50.11340">
    <property type="match status" value="1"/>
</dbReference>
<organism evidence="18 19">
    <name type="scientific">Amblyomma americanum</name>
    <name type="common">Lone star tick</name>
    <dbReference type="NCBI Taxonomy" id="6943"/>
    <lineage>
        <taxon>Eukaryota</taxon>
        <taxon>Metazoa</taxon>
        <taxon>Ecdysozoa</taxon>
        <taxon>Arthropoda</taxon>
        <taxon>Chelicerata</taxon>
        <taxon>Arachnida</taxon>
        <taxon>Acari</taxon>
        <taxon>Parasitiformes</taxon>
        <taxon>Ixodida</taxon>
        <taxon>Ixodoidea</taxon>
        <taxon>Ixodidae</taxon>
        <taxon>Amblyomminae</taxon>
        <taxon>Amblyomma</taxon>
    </lineage>
</organism>
<evidence type="ECO:0000256" key="8">
    <source>
        <dbReference type="ARBA" id="ARBA00022824"/>
    </source>
</evidence>
<evidence type="ECO:0000256" key="10">
    <source>
        <dbReference type="ARBA" id="ARBA00023157"/>
    </source>
</evidence>
<evidence type="ECO:0000256" key="16">
    <source>
        <dbReference type="ARBA" id="ARBA00048647"/>
    </source>
</evidence>
<dbReference type="Pfam" id="PF10250">
    <property type="entry name" value="O-FucT"/>
    <property type="match status" value="1"/>
</dbReference>
<keyword evidence="11" id="KW-0325">Glycoprotein</keyword>
<name>A0AAQ4DY08_AMBAM</name>
<evidence type="ECO:0000256" key="3">
    <source>
        <dbReference type="ARBA" id="ARBA00010626"/>
    </source>
</evidence>
<dbReference type="Proteomes" id="UP001321473">
    <property type="component" value="Unassembled WGS sequence"/>
</dbReference>
<evidence type="ECO:0000256" key="15">
    <source>
        <dbReference type="ARBA" id="ARBA00047273"/>
    </source>
</evidence>